<dbReference type="RefSeq" id="WP_092219592.1">
    <property type="nucleotide sequence ID" value="NZ_CP030050.1"/>
</dbReference>
<reference evidence="2 3" key="1">
    <citation type="submission" date="2018-06" db="EMBL/GenBank/DDBJ databases">
        <title>Comparative genomics of Bradyrhizobium nodulating Arachidis hypogaea.</title>
        <authorList>
            <person name="Li Y."/>
        </authorList>
    </citation>
    <scope>NUCLEOTIDE SEQUENCE [LARGE SCALE GENOMIC DNA]</scope>
    <source>
        <strain evidence="2 3">CCBAU 051107</strain>
    </source>
</reference>
<feature type="chain" id="PRO_5041929872" evidence="1">
    <location>
        <begin position="24"/>
        <end position="131"/>
    </location>
</feature>
<organism evidence="2 3">
    <name type="scientific">Bradyrhizobium arachidis</name>
    <dbReference type="NCBI Taxonomy" id="858423"/>
    <lineage>
        <taxon>Bacteria</taxon>
        <taxon>Pseudomonadati</taxon>
        <taxon>Pseudomonadota</taxon>
        <taxon>Alphaproteobacteria</taxon>
        <taxon>Hyphomicrobiales</taxon>
        <taxon>Nitrobacteraceae</taxon>
        <taxon>Bradyrhizobium</taxon>
    </lineage>
</organism>
<feature type="signal peptide" evidence="1">
    <location>
        <begin position="1"/>
        <end position="23"/>
    </location>
</feature>
<dbReference type="Pfam" id="PF06823">
    <property type="entry name" value="DUF1236"/>
    <property type="match status" value="1"/>
</dbReference>
<dbReference type="AlphaFoldDB" id="A0AAE7TEW1"/>
<proteinExistence type="predicted"/>
<dbReference type="KEGG" id="barh:WN72_05245"/>
<name>A0AAE7TEW1_9BRAD</name>
<sequence length="131" mass="14082">MAHHLPIALAAVILAASTIGAAAQDNAAPGPSDTQHNVSGAALHLSPEQEKAVWQHVNAYPIDPPRSQLTVPVGEALPNHLPLMPIPDEVAAEVSSLKGYDYTIMHDRLLIVNRMDKTVVYVIDGTLRRNN</sequence>
<evidence type="ECO:0000256" key="1">
    <source>
        <dbReference type="SAM" id="SignalP"/>
    </source>
</evidence>
<evidence type="ECO:0000313" key="3">
    <source>
        <dbReference type="Proteomes" id="UP000594015"/>
    </source>
</evidence>
<protein>
    <submittedName>
        <fullName evidence="2">DUF1236 domain-containing protein</fullName>
    </submittedName>
</protein>
<dbReference type="Proteomes" id="UP000594015">
    <property type="component" value="Chromosome"/>
</dbReference>
<dbReference type="EMBL" id="CP030050">
    <property type="protein sequence ID" value="QOZ65890.1"/>
    <property type="molecule type" value="Genomic_DNA"/>
</dbReference>
<accession>A0AAE7TEW1</accession>
<gene>
    <name evidence="2" type="ORF">WN72_05245</name>
</gene>
<dbReference type="InterPro" id="IPR009642">
    <property type="entry name" value="DUF1236"/>
</dbReference>
<evidence type="ECO:0000313" key="2">
    <source>
        <dbReference type="EMBL" id="QOZ65890.1"/>
    </source>
</evidence>
<keyword evidence="1" id="KW-0732">Signal</keyword>